<name>A0A2K3V1M9_9DEIO</name>
<gene>
    <name evidence="2" type="ORF">CVO96_16210</name>
</gene>
<sequence length="344" mass="36618">MSEEIISQTQDSVEWRTYNGQRMRRLPLSAALVGLSLVLGACADISLPDPTILTLQGKATGVSFPNGNVYLASGNGVNTDNVGTLSAPDTFRLTATTPPRLESAFDMLTVPGCTFSGQASDQPKIHFYDQLKVMTPQGDPIGYIREVITSGGTEPFSVVARVYSDRAATTQGTLQCGSAAKVVYAVTLRPGWNAVEYAVASNSATMKTLPPGVTTEFRSDLNLPYVTVELAPATLKFTTNDTFTVSATFYQNGGYNGEFPISTDIEGLTVEPASVTLSDVYELGLRPANGALQSLGIGAQALRRQLTFRYTGTQNGTRPFVLSLSDPYGGDAGRGDGMLVVERP</sequence>
<keyword evidence="1" id="KW-1133">Transmembrane helix</keyword>
<protein>
    <submittedName>
        <fullName evidence="2">Uncharacterized protein</fullName>
    </submittedName>
</protein>
<evidence type="ECO:0000256" key="1">
    <source>
        <dbReference type="SAM" id="Phobius"/>
    </source>
</evidence>
<dbReference type="Proteomes" id="UP000236379">
    <property type="component" value="Unassembled WGS sequence"/>
</dbReference>
<dbReference type="EMBL" id="PPPD01000001">
    <property type="protein sequence ID" value="PNY82689.1"/>
    <property type="molecule type" value="Genomic_DNA"/>
</dbReference>
<dbReference type="AlphaFoldDB" id="A0A2K3V1M9"/>
<feature type="transmembrane region" description="Helical" evidence="1">
    <location>
        <begin position="26"/>
        <end position="47"/>
    </location>
</feature>
<accession>A0A2K3V1M9</accession>
<keyword evidence="1" id="KW-0472">Membrane</keyword>
<evidence type="ECO:0000313" key="2">
    <source>
        <dbReference type="EMBL" id="PNY82689.1"/>
    </source>
</evidence>
<proteinExistence type="predicted"/>
<keyword evidence="1" id="KW-0812">Transmembrane</keyword>
<keyword evidence="3" id="KW-1185">Reference proteome</keyword>
<reference evidence="2 3" key="1">
    <citation type="submission" date="2018-01" db="EMBL/GenBank/DDBJ databases">
        <title>Deinococcus koreensis sp. nov., a radiation-resistant bacterium isolated from river water.</title>
        <authorList>
            <person name="Choi A."/>
        </authorList>
    </citation>
    <scope>NUCLEOTIDE SEQUENCE [LARGE SCALE GENOMIC DNA]</scope>
    <source>
        <strain evidence="2 3">SJW1-2</strain>
    </source>
</reference>
<organism evidence="2 3">
    <name type="scientific">Deinococcus koreensis</name>
    <dbReference type="NCBI Taxonomy" id="2054903"/>
    <lineage>
        <taxon>Bacteria</taxon>
        <taxon>Thermotogati</taxon>
        <taxon>Deinococcota</taxon>
        <taxon>Deinococci</taxon>
        <taxon>Deinococcales</taxon>
        <taxon>Deinococcaceae</taxon>
        <taxon>Deinococcus</taxon>
    </lineage>
</organism>
<evidence type="ECO:0000313" key="3">
    <source>
        <dbReference type="Proteomes" id="UP000236379"/>
    </source>
</evidence>
<comment type="caution">
    <text evidence="2">The sequence shown here is derived from an EMBL/GenBank/DDBJ whole genome shotgun (WGS) entry which is preliminary data.</text>
</comment>